<dbReference type="InterPro" id="IPR036291">
    <property type="entry name" value="NAD(P)-bd_dom_sf"/>
</dbReference>
<dbReference type="Gene3D" id="3.40.50.720">
    <property type="entry name" value="NAD(P)-binding Rossmann-like Domain"/>
    <property type="match status" value="1"/>
</dbReference>
<dbReference type="OrthoDB" id="47007at2759"/>
<gene>
    <name evidence="3" type="ORF">CTOB1V02_LOCUS10052</name>
</gene>
<evidence type="ECO:0000313" key="3">
    <source>
        <dbReference type="EMBL" id="CAD7232214.1"/>
    </source>
</evidence>
<dbReference type="PANTHER" id="PTHR44269:SF2">
    <property type="entry name" value="DEHYDROGENASE_REDUCTASE SDR FAMILY MEMBER 7"/>
    <property type="match status" value="1"/>
</dbReference>
<proteinExistence type="inferred from homology"/>
<dbReference type="InterPro" id="IPR020904">
    <property type="entry name" value="Sc_DH/Rdtase_CS"/>
</dbReference>
<comment type="similarity">
    <text evidence="2">Belongs to the short-chain dehydrogenases/reductases (SDR) family.</text>
</comment>
<name>A0A7R8WI89_9CRUS</name>
<organism evidence="3">
    <name type="scientific">Cyprideis torosa</name>
    <dbReference type="NCBI Taxonomy" id="163714"/>
    <lineage>
        <taxon>Eukaryota</taxon>
        <taxon>Metazoa</taxon>
        <taxon>Ecdysozoa</taxon>
        <taxon>Arthropoda</taxon>
        <taxon>Crustacea</taxon>
        <taxon>Oligostraca</taxon>
        <taxon>Ostracoda</taxon>
        <taxon>Podocopa</taxon>
        <taxon>Podocopida</taxon>
        <taxon>Cytherocopina</taxon>
        <taxon>Cytheroidea</taxon>
        <taxon>Cytherideidae</taxon>
        <taxon>Cyprideis</taxon>
    </lineage>
</organism>
<dbReference type="EMBL" id="OB664375">
    <property type="protein sequence ID" value="CAD7232214.1"/>
    <property type="molecule type" value="Genomic_DNA"/>
</dbReference>
<dbReference type="PANTHER" id="PTHR44269">
    <property type="entry name" value="DEHYDROGENASE/REDUCTASE SDR FAMILY MEMBER 7-RELATED"/>
    <property type="match status" value="1"/>
</dbReference>
<dbReference type="AlphaFoldDB" id="A0A7R8WI89"/>
<dbReference type="SUPFAM" id="SSF51735">
    <property type="entry name" value="NAD(P)-binding Rossmann-fold domains"/>
    <property type="match status" value="1"/>
</dbReference>
<dbReference type="GO" id="GO:0016491">
    <property type="term" value="F:oxidoreductase activity"/>
    <property type="evidence" value="ECO:0007669"/>
    <property type="project" value="UniProtKB-KW"/>
</dbReference>
<keyword evidence="1" id="KW-0560">Oxidoreductase</keyword>
<dbReference type="InterPro" id="IPR053011">
    <property type="entry name" value="SDR_family_member_7"/>
</dbReference>
<protein>
    <submittedName>
        <fullName evidence="3">Uncharacterized protein</fullName>
    </submittedName>
</protein>
<accession>A0A7R8WI89</accession>
<dbReference type="InterPro" id="IPR002347">
    <property type="entry name" value="SDR_fam"/>
</dbReference>
<reference evidence="3" key="1">
    <citation type="submission" date="2020-11" db="EMBL/GenBank/DDBJ databases">
        <authorList>
            <person name="Tran Van P."/>
        </authorList>
    </citation>
    <scope>NUCLEOTIDE SEQUENCE</scope>
</reference>
<dbReference type="Pfam" id="PF00106">
    <property type="entry name" value="adh_short"/>
    <property type="match status" value="1"/>
</dbReference>
<sequence length="354" mass="39195">METKMLNEKLQGDPFDRESCINMLGKPSVRFWNLSPERAAKFAIVGVANKVHSEGSPLLVFYEKYGVDKSAFLLRYVFQQMGLFNIERRKLNHRILPPSVTISETYFMNKVIWITGASSGLGRAIAVEVASLCRCKLVLSGLEGDWLEEVKKECLDVSRGALTADDILLIPGDLTDSAKHQEWFQQILKTFGKLDVLFSNAGIGVSASVHSDVYGSTERKAFEVNYFAMTSLTRCVLPYMRERKSGHIVFTASVFGHVISCAVSTYAATKHAILAFANTLRCENHLFGVRVTTLEPSGVDTRILNEKLQGDPTERELSIKLLSSPLVKFWMLSPERAAKLALVAVANGSYGGTS</sequence>
<dbReference type="PROSITE" id="PS00061">
    <property type="entry name" value="ADH_SHORT"/>
    <property type="match status" value="1"/>
</dbReference>
<evidence type="ECO:0000256" key="1">
    <source>
        <dbReference type="ARBA" id="ARBA00023002"/>
    </source>
</evidence>
<dbReference type="PRINTS" id="PR00081">
    <property type="entry name" value="GDHRDH"/>
</dbReference>
<evidence type="ECO:0000256" key="2">
    <source>
        <dbReference type="RuleBase" id="RU000363"/>
    </source>
</evidence>
<dbReference type="PRINTS" id="PR00080">
    <property type="entry name" value="SDRFAMILY"/>
</dbReference>